<comment type="caution">
    <text evidence="4">The sequence shown here is derived from an EMBL/GenBank/DDBJ whole genome shotgun (WGS) entry which is preliminary data.</text>
</comment>
<gene>
    <name evidence="4" type="ORF">NARC_70012</name>
</gene>
<dbReference type="SUPFAM" id="SSF51735">
    <property type="entry name" value="NAD(P)-binding Rossmann-fold domains"/>
    <property type="match status" value="1"/>
</dbReference>
<dbReference type="Pfam" id="PF08240">
    <property type="entry name" value="ADH_N"/>
    <property type="match status" value="1"/>
</dbReference>
<dbReference type="GO" id="GO:0043168">
    <property type="term" value="F:anion binding"/>
    <property type="evidence" value="ECO:0007669"/>
    <property type="project" value="UniProtKB-ARBA"/>
</dbReference>
<dbReference type="Gene3D" id="3.40.50.720">
    <property type="entry name" value="NAD(P)-binding Rossmann-like Domain"/>
    <property type="match status" value="1"/>
</dbReference>
<accession>A0A557SV05</accession>
<dbReference type="InterPro" id="IPR036291">
    <property type="entry name" value="NAD(P)-bd_dom_sf"/>
</dbReference>
<dbReference type="GO" id="GO:0030554">
    <property type="term" value="F:adenyl nucleotide binding"/>
    <property type="evidence" value="ECO:0007669"/>
    <property type="project" value="UniProtKB-ARBA"/>
</dbReference>
<dbReference type="InterPro" id="IPR013154">
    <property type="entry name" value="ADH-like_N"/>
</dbReference>
<organism evidence="4 5">
    <name type="scientific">Candidatus Nitrosocosmicus arcticus</name>
    <dbReference type="NCBI Taxonomy" id="2035267"/>
    <lineage>
        <taxon>Archaea</taxon>
        <taxon>Nitrososphaerota</taxon>
        <taxon>Nitrososphaeria</taxon>
        <taxon>Nitrososphaerales</taxon>
        <taxon>Nitrososphaeraceae</taxon>
        <taxon>Candidatus Nitrosocosmicus</taxon>
    </lineage>
</organism>
<dbReference type="EMBL" id="VOAH01000007">
    <property type="protein sequence ID" value="TVP40435.1"/>
    <property type="molecule type" value="Genomic_DNA"/>
</dbReference>
<keyword evidence="5" id="KW-1185">Reference proteome</keyword>
<dbReference type="Pfam" id="PF00107">
    <property type="entry name" value="ADH_zinc_N"/>
    <property type="match status" value="1"/>
</dbReference>
<dbReference type="Proteomes" id="UP000315289">
    <property type="component" value="Unassembled WGS sequence"/>
</dbReference>
<dbReference type="InterPro" id="IPR011032">
    <property type="entry name" value="GroES-like_sf"/>
</dbReference>
<reference evidence="4 5" key="1">
    <citation type="journal article" date="2019" name="Front. Microbiol.">
        <title>Ammonia Oxidation by the Arctic Terrestrial Thaumarchaeote Candidatus Nitrosocosmicus arcticus Is Stimulated by Increasing Temperatures.</title>
        <authorList>
            <person name="Alves R.J.E."/>
            <person name="Kerou M."/>
            <person name="Zappe A."/>
            <person name="Bittner R."/>
            <person name="Abby S.S."/>
            <person name="Schmidt H.A."/>
            <person name="Pfeifer K."/>
            <person name="Schleper C."/>
        </authorList>
    </citation>
    <scope>NUCLEOTIDE SEQUENCE [LARGE SCALE GENOMIC DNA]</scope>
    <source>
        <strain evidence="4 5">Kfb</strain>
    </source>
</reference>
<feature type="domain" description="Alcohol dehydrogenase-like C-terminal" evidence="2">
    <location>
        <begin position="191"/>
        <end position="328"/>
    </location>
</feature>
<dbReference type="OrthoDB" id="73567at2157"/>
<dbReference type="GO" id="GO:0016616">
    <property type="term" value="F:oxidoreductase activity, acting on the CH-OH group of donors, NAD or NADP as acceptor"/>
    <property type="evidence" value="ECO:0007669"/>
    <property type="project" value="UniProtKB-ARBA"/>
</dbReference>
<evidence type="ECO:0000259" key="2">
    <source>
        <dbReference type="Pfam" id="PF00107"/>
    </source>
</evidence>
<dbReference type="GO" id="GO:0051262">
    <property type="term" value="P:protein tetramerization"/>
    <property type="evidence" value="ECO:0007669"/>
    <property type="project" value="UniProtKB-ARBA"/>
</dbReference>
<name>A0A557SV05_9ARCH</name>
<protein>
    <submittedName>
        <fullName evidence="4">Putative NAD-dependent alcohol dehydrogenase</fullName>
    </submittedName>
</protein>
<dbReference type="Gene3D" id="3.90.180.10">
    <property type="entry name" value="Medium-chain alcohol dehydrogenases, catalytic domain"/>
    <property type="match status" value="1"/>
</dbReference>
<dbReference type="PANTHER" id="PTHR43401">
    <property type="entry name" value="L-THREONINE 3-DEHYDROGENASE"/>
    <property type="match status" value="1"/>
</dbReference>
<proteinExistence type="predicted"/>
<evidence type="ECO:0000256" key="1">
    <source>
        <dbReference type="ARBA" id="ARBA00023002"/>
    </source>
</evidence>
<dbReference type="AlphaFoldDB" id="A0A557SV05"/>
<dbReference type="PANTHER" id="PTHR43401:SF2">
    <property type="entry name" value="L-THREONINE 3-DEHYDROGENASE"/>
    <property type="match status" value="1"/>
</dbReference>
<dbReference type="InterPro" id="IPR050129">
    <property type="entry name" value="Zn_alcohol_dh"/>
</dbReference>
<evidence type="ECO:0000313" key="5">
    <source>
        <dbReference type="Proteomes" id="UP000315289"/>
    </source>
</evidence>
<feature type="domain" description="Alcohol dehydrogenase-like N-terminal" evidence="3">
    <location>
        <begin position="34"/>
        <end position="140"/>
    </location>
</feature>
<keyword evidence="1" id="KW-0560">Oxidoreductase</keyword>
<sequence>MLRLAKDFMRAAIFYKPETIDIKEIKLPQNEENEQTILLKVNSCAVCGYDARVFRNGHRKVKPPIILGHEICGEVIQNNTSFSAGFIKIGSRVVVSPLVPCLRCWYCNIKQYNMCDDLKEIGSTVNGGFAEYIKIPQSTIAIGGLVPISDSLSNEEASLLEPLACCLNAFNNFITTSGKVINTVVIFGDGPLGLINLQIAKNILDIKFVTIIGKISSRLQKAKSLGADLVVSFPKDNNIDGIRSLEDKIWKSTKGVGANVIIIATSDPAALDFAIRISSKNSKIMIFAGMSKRNIPFAIDPNWLHYNQISISGSFSSVPKMLVEASRLASAKDIDLSQMITQRFSLDDIEKAIISTENYSGLRSVINKF</sequence>
<dbReference type="InterPro" id="IPR013149">
    <property type="entry name" value="ADH-like_C"/>
</dbReference>
<dbReference type="SUPFAM" id="SSF50129">
    <property type="entry name" value="GroES-like"/>
    <property type="match status" value="1"/>
</dbReference>
<evidence type="ECO:0000259" key="3">
    <source>
        <dbReference type="Pfam" id="PF08240"/>
    </source>
</evidence>
<evidence type="ECO:0000313" key="4">
    <source>
        <dbReference type="EMBL" id="TVP40435.1"/>
    </source>
</evidence>